<accession>A0A7G9RVB1</accession>
<proteinExistence type="predicted"/>
<evidence type="ECO:0000256" key="6">
    <source>
        <dbReference type="SAM" id="Phobius"/>
    </source>
</evidence>
<keyword evidence="3 6" id="KW-0812">Transmembrane</keyword>
<protein>
    <submittedName>
        <fullName evidence="7">CidA/LrgA family protein</fullName>
    </submittedName>
</protein>
<dbReference type="PANTHER" id="PTHR33931">
    <property type="entry name" value="HOLIN-LIKE PROTEIN CIDA-RELATED"/>
    <property type="match status" value="1"/>
</dbReference>
<organism evidence="7 8">
    <name type="scientific">Diaphorobacter ruginosibacter</name>
    <dbReference type="NCBI Taxonomy" id="1715720"/>
    <lineage>
        <taxon>Bacteria</taxon>
        <taxon>Pseudomonadati</taxon>
        <taxon>Pseudomonadota</taxon>
        <taxon>Betaproteobacteria</taxon>
        <taxon>Burkholderiales</taxon>
        <taxon>Comamonadaceae</taxon>
        <taxon>Diaphorobacter</taxon>
    </lineage>
</organism>
<dbReference type="AlphaFoldDB" id="A0A7G9RVB1"/>
<dbReference type="KEGG" id="drg:H9K76_09140"/>
<dbReference type="InterPro" id="IPR005538">
    <property type="entry name" value="LrgA/CidA"/>
</dbReference>
<dbReference type="PANTHER" id="PTHR33931:SF2">
    <property type="entry name" value="HOLIN-LIKE PROTEIN CIDA"/>
    <property type="match status" value="1"/>
</dbReference>
<name>A0A7G9RVB1_9BURK</name>
<evidence type="ECO:0000313" key="8">
    <source>
        <dbReference type="Proteomes" id="UP000515811"/>
    </source>
</evidence>
<gene>
    <name evidence="7" type="ORF">H9K76_09140</name>
</gene>
<keyword evidence="2" id="KW-1003">Cell membrane</keyword>
<reference evidence="7 8" key="1">
    <citation type="submission" date="2020-08" db="EMBL/GenBank/DDBJ databases">
        <title>Genome sequence of Diaphorobacter ruginosibacter DSM 27467T.</title>
        <authorList>
            <person name="Hyun D.-W."/>
            <person name="Bae J.-W."/>
        </authorList>
    </citation>
    <scope>NUCLEOTIDE SEQUENCE [LARGE SCALE GENOMIC DNA]</scope>
    <source>
        <strain evidence="7 8">DSM 27467</strain>
    </source>
</reference>
<evidence type="ECO:0000313" key="7">
    <source>
        <dbReference type="EMBL" id="QNN59536.1"/>
    </source>
</evidence>
<feature type="transmembrane region" description="Helical" evidence="6">
    <location>
        <begin position="83"/>
        <end position="105"/>
    </location>
</feature>
<evidence type="ECO:0000256" key="1">
    <source>
        <dbReference type="ARBA" id="ARBA00004651"/>
    </source>
</evidence>
<feature type="transmembrane region" description="Helical" evidence="6">
    <location>
        <begin position="56"/>
        <end position="77"/>
    </location>
</feature>
<dbReference type="Pfam" id="PF03788">
    <property type="entry name" value="LrgA"/>
    <property type="match status" value="1"/>
</dbReference>
<evidence type="ECO:0000256" key="2">
    <source>
        <dbReference type="ARBA" id="ARBA00022475"/>
    </source>
</evidence>
<keyword evidence="4 6" id="KW-1133">Transmembrane helix</keyword>
<keyword evidence="5 6" id="KW-0472">Membrane</keyword>
<evidence type="ECO:0000256" key="5">
    <source>
        <dbReference type="ARBA" id="ARBA00023136"/>
    </source>
</evidence>
<feature type="transmembrane region" description="Helical" evidence="6">
    <location>
        <begin position="25"/>
        <end position="44"/>
    </location>
</feature>
<dbReference type="GO" id="GO:0005886">
    <property type="term" value="C:plasma membrane"/>
    <property type="evidence" value="ECO:0007669"/>
    <property type="project" value="UniProtKB-SubCell"/>
</dbReference>
<keyword evidence="8" id="KW-1185">Reference proteome</keyword>
<evidence type="ECO:0000256" key="3">
    <source>
        <dbReference type="ARBA" id="ARBA00022692"/>
    </source>
</evidence>
<sequence length="120" mass="12573">MIVSLLVLVLCQLLGEWLVRSLGIPLPGALIGLVLLTVALVVLGRVPQALGKVSGGLLRNMMLLLAPAVVGLIDNMARVREEWLPFLVACVAGALITLAVTGIVLQRLLRTAAPHAGEQA</sequence>
<comment type="subcellular location">
    <subcellularLocation>
        <location evidence="1">Cell membrane</location>
        <topology evidence="1">Multi-pass membrane protein</topology>
    </subcellularLocation>
</comment>
<evidence type="ECO:0000256" key="4">
    <source>
        <dbReference type="ARBA" id="ARBA00022989"/>
    </source>
</evidence>
<dbReference type="Proteomes" id="UP000515811">
    <property type="component" value="Chromosome"/>
</dbReference>
<dbReference type="EMBL" id="CP060714">
    <property type="protein sequence ID" value="QNN59536.1"/>
    <property type="molecule type" value="Genomic_DNA"/>
</dbReference>